<evidence type="ECO:0000256" key="11">
    <source>
        <dbReference type="ARBA" id="ARBA00047944"/>
    </source>
</evidence>
<comment type="catalytic activity">
    <reaction evidence="11 12">
        <text>uridine(1498) in 16S rRNA + S-adenosyl-L-methionine = N(3)-methyluridine(1498) in 16S rRNA + S-adenosyl-L-homocysteine + H(+)</text>
        <dbReference type="Rhea" id="RHEA:42920"/>
        <dbReference type="Rhea" id="RHEA-COMP:10283"/>
        <dbReference type="Rhea" id="RHEA-COMP:10284"/>
        <dbReference type="ChEBI" id="CHEBI:15378"/>
        <dbReference type="ChEBI" id="CHEBI:57856"/>
        <dbReference type="ChEBI" id="CHEBI:59789"/>
        <dbReference type="ChEBI" id="CHEBI:65315"/>
        <dbReference type="ChEBI" id="CHEBI:74502"/>
        <dbReference type="EC" id="2.1.1.193"/>
    </reaction>
</comment>
<keyword evidence="8 12" id="KW-0808">Transferase</keyword>
<dbReference type="InterPro" id="IPR029026">
    <property type="entry name" value="tRNA_m1G_MTases_N"/>
</dbReference>
<evidence type="ECO:0000313" key="15">
    <source>
        <dbReference type="EMBL" id="ACT58712.1"/>
    </source>
</evidence>
<name>C6XQV6_HIRBI</name>
<dbReference type="RefSeq" id="WP_015826862.1">
    <property type="nucleotide sequence ID" value="NC_012982.1"/>
</dbReference>
<gene>
    <name evidence="15" type="ordered locus">Hbal_1018</name>
</gene>
<evidence type="ECO:0000256" key="4">
    <source>
        <dbReference type="ARBA" id="ARBA00013673"/>
    </source>
</evidence>
<dbReference type="CDD" id="cd18084">
    <property type="entry name" value="RsmE-like"/>
    <property type="match status" value="1"/>
</dbReference>
<dbReference type="Gene3D" id="2.40.240.20">
    <property type="entry name" value="Hypothetical PUA domain-like, domain 1"/>
    <property type="match status" value="1"/>
</dbReference>
<evidence type="ECO:0000256" key="6">
    <source>
        <dbReference type="ARBA" id="ARBA00022552"/>
    </source>
</evidence>
<dbReference type="AlphaFoldDB" id="C6XQV6"/>
<proteinExistence type="inferred from homology"/>
<keyword evidence="9 12" id="KW-0949">S-adenosyl-L-methionine</keyword>
<evidence type="ECO:0000256" key="10">
    <source>
        <dbReference type="ARBA" id="ARBA00025699"/>
    </source>
</evidence>
<dbReference type="SUPFAM" id="SSF75217">
    <property type="entry name" value="alpha/beta knot"/>
    <property type="match status" value="1"/>
</dbReference>
<dbReference type="EMBL" id="CP001678">
    <property type="protein sequence ID" value="ACT58712.1"/>
    <property type="molecule type" value="Genomic_DNA"/>
</dbReference>
<evidence type="ECO:0000256" key="2">
    <source>
        <dbReference type="ARBA" id="ARBA00005528"/>
    </source>
</evidence>
<evidence type="ECO:0000259" key="13">
    <source>
        <dbReference type="Pfam" id="PF04452"/>
    </source>
</evidence>
<evidence type="ECO:0000256" key="9">
    <source>
        <dbReference type="ARBA" id="ARBA00022691"/>
    </source>
</evidence>
<dbReference type="InterPro" id="IPR046887">
    <property type="entry name" value="RsmE_PUA-like"/>
</dbReference>
<dbReference type="InterPro" id="IPR029028">
    <property type="entry name" value="Alpha/beta_knot_MTases"/>
</dbReference>
<accession>C6XQV6</accession>
<feature type="domain" description="Ribosomal RNA small subunit methyltransferase E methyltransferase" evidence="13">
    <location>
        <begin position="79"/>
        <end position="247"/>
    </location>
</feature>
<dbReference type="InterPro" id="IPR006700">
    <property type="entry name" value="RsmE"/>
</dbReference>
<reference evidence="16" key="1">
    <citation type="journal article" date="2011" name="J. Bacteriol.">
        <title>Genome sequences of eight morphologically diverse alphaproteobacteria.</title>
        <authorList>
            <consortium name="US DOE Joint Genome Institute"/>
            <person name="Brown P.J."/>
            <person name="Kysela D.T."/>
            <person name="Buechlein A."/>
            <person name="Hemmerich C."/>
            <person name="Brun Y.V."/>
        </authorList>
    </citation>
    <scope>NUCLEOTIDE SEQUENCE [LARGE SCALE GENOMIC DNA]</scope>
    <source>
        <strain evidence="16">ATCC 49814 / DSM 5838 / IFAM 1418</strain>
    </source>
</reference>
<sequence length="256" mass="28450">MSTIPRLFVKADLTLGAPIALTSEQANYLFRVLRLSKNDAVRVFNGRDGEWRASVTEVMRSAGFLCLEELIVPQAVIGDLQLLFAPLKKTCTDFVVEKATELGVTMIQPVITKRTQTSTVRVSRLEKIVEEAAEQTERLDIPLVQEPIQLLEALGKWDKNRRLVFCDEAGDDPTENWGGDVGRARPMMEAISELKDGLAAILIGPEGGFSPEERKYLRQQDYVIPVTLGPRILRAETAAVSALTLWQAARGDWRAS</sequence>
<dbReference type="eggNOG" id="COG1385">
    <property type="taxonomic scope" value="Bacteria"/>
</dbReference>
<dbReference type="GO" id="GO:0070475">
    <property type="term" value="P:rRNA base methylation"/>
    <property type="evidence" value="ECO:0007669"/>
    <property type="project" value="TreeGrafter"/>
</dbReference>
<comment type="subcellular location">
    <subcellularLocation>
        <location evidence="1 12">Cytoplasm</location>
    </subcellularLocation>
</comment>
<dbReference type="PIRSF" id="PIRSF015601">
    <property type="entry name" value="MTase_slr0722"/>
    <property type="match status" value="1"/>
</dbReference>
<dbReference type="Pfam" id="PF04452">
    <property type="entry name" value="Methyltrans_RNA"/>
    <property type="match status" value="1"/>
</dbReference>
<protein>
    <recommendedName>
        <fullName evidence="4 12">Ribosomal RNA small subunit methyltransferase E</fullName>
        <ecNumber evidence="3 12">2.1.1.193</ecNumber>
    </recommendedName>
</protein>
<dbReference type="KEGG" id="hba:Hbal_1018"/>
<evidence type="ECO:0000256" key="3">
    <source>
        <dbReference type="ARBA" id="ARBA00012328"/>
    </source>
</evidence>
<dbReference type="PANTHER" id="PTHR30027:SF3">
    <property type="entry name" value="16S RRNA (URACIL(1498)-N(3))-METHYLTRANSFERASE"/>
    <property type="match status" value="1"/>
</dbReference>
<dbReference type="STRING" id="582402.Hbal_1018"/>
<dbReference type="OrthoDB" id="9815641at2"/>
<comment type="similarity">
    <text evidence="2 12">Belongs to the RNA methyltransferase RsmE family.</text>
</comment>
<dbReference type="GO" id="GO:0070042">
    <property type="term" value="F:rRNA (uridine-N3-)-methyltransferase activity"/>
    <property type="evidence" value="ECO:0007669"/>
    <property type="project" value="TreeGrafter"/>
</dbReference>
<dbReference type="NCBIfam" id="TIGR00046">
    <property type="entry name" value="RsmE family RNA methyltransferase"/>
    <property type="match status" value="1"/>
</dbReference>
<feature type="domain" description="Ribosomal RNA small subunit methyltransferase E PUA-like" evidence="14">
    <location>
        <begin position="21"/>
        <end position="59"/>
    </location>
</feature>
<evidence type="ECO:0000259" key="14">
    <source>
        <dbReference type="Pfam" id="PF20260"/>
    </source>
</evidence>
<dbReference type="InterPro" id="IPR046886">
    <property type="entry name" value="RsmE_MTase_dom"/>
</dbReference>
<dbReference type="PANTHER" id="PTHR30027">
    <property type="entry name" value="RIBOSOMAL RNA SMALL SUBUNIT METHYLTRANSFERASE E"/>
    <property type="match status" value="1"/>
</dbReference>
<dbReference type="NCBIfam" id="NF008696">
    <property type="entry name" value="PRK11713.3-5"/>
    <property type="match status" value="1"/>
</dbReference>
<evidence type="ECO:0000256" key="8">
    <source>
        <dbReference type="ARBA" id="ARBA00022679"/>
    </source>
</evidence>
<dbReference type="EC" id="2.1.1.193" evidence="3 12"/>
<evidence type="ECO:0000313" key="16">
    <source>
        <dbReference type="Proteomes" id="UP000002745"/>
    </source>
</evidence>
<dbReference type="InterPro" id="IPR015947">
    <property type="entry name" value="PUA-like_sf"/>
</dbReference>
<evidence type="ECO:0000256" key="5">
    <source>
        <dbReference type="ARBA" id="ARBA00022490"/>
    </source>
</evidence>
<comment type="function">
    <text evidence="10 12">Specifically methylates the N3 position of the uracil ring of uridine 1498 (m3U1498) in 16S rRNA. Acts on the fully assembled 30S ribosomal subunit.</text>
</comment>
<dbReference type="HOGENOM" id="CLU_067442_4_0_5"/>
<evidence type="ECO:0000256" key="12">
    <source>
        <dbReference type="PIRNR" id="PIRNR015601"/>
    </source>
</evidence>
<keyword evidence="16" id="KW-1185">Reference proteome</keyword>
<keyword evidence="5 12" id="KW-0963">Cytoplasm</keyword>
<dbReference type="Pfam" id="PF20260">
    <property type="entry name" value="PUA_4"/>
    <property type="match status" value="1"/>
</dbReference>
<dbReference type="Proteomes" id="UP000002745">
    <property type="component" value="Chromosome"/>
</dbReference>
<keyword evidence="7 12" id="KW-0489">Methyltransferase</keyword>
<keyword evidence="6 12" id="KW-0698">rRNA processing</keyword>
<evidence type="ECO:0000256" key="7">
    <source>
        <dbReference type="ARBA" id="ARBA00022603"/>
    </source>
</evidence>
<organism evidence="15 16">
    <name type="scientific">Hirschia baltica (strain ATCC 49814 / DSM 5838 / IFAM 1418)</name>
    <dbReference type="NCBI Taxonomy" id="582402"/>
    <lineage>
        <taxon>Bacteria</taxon>
        <taxon>Pseudomonadati</taxon>
        <taxon>Pseudomonadota</taxon>
        <taxon>Alphaproteobacteria</taxon>
        <taxon>Hyphomonadales</taxon>
        <taxon>Hyphomonadaceae</taxon>
        <taxon>Hirschia</taxon>
    </lineage>
</organism>
<dbReference type="GO" id="GO:0005737">
    <property type="term" value="C:cytoplasm"/>
    <property type="evidence" value="ECO:0007669"/>
    <property type="project" value="UniProtKB-SubCell"/>
</dbReference>
<dbReference type="SUPFAM" id="SSF88697">
    <property type="entry name" value="PUA domain-like"/>
    <property type="match status" value="1"/>
</dbReference>
<evidence type="ECO:0000256" key="1">
    <source>
        <dbReference type="ARBA" id="ARBA00004496"/>
    </source>
</evidence>
<dbReference type="Gene3D" id="3.40.1280.10">
    <property type="match status" value="1"/>
</dbReference>